<keyword evidence="1" id="KW-0472">Membrane</keyword>
<gene>
    <name evidence="2" type="ORF">Poli38472_013609</name>
</gene>
<evidence type="ECO:0000313" key="3">
    <source>
        <dbReference type="Proteomes" id="UP000794436"/>
    </source>
</evidence>
<dbReference type="Proteomes" id="UP000794436">
    <property type="component" value="Unassembled WGS sequence"/>
</dbReference>
<organism evidence="2 3">
    <name type="scientific">Pythium oligandrum</name>
    <name type="common">Mycoparasitic fungus</name>
    <dbReference type="NCBI Taxonomy" id="41045"/>
    <lineage>
        <taxon>Eukaryota</taxon>
        <taxon>Sar</taxon>
        <taxon>Stramenopiles</taxon>
        <taxon>Oomycota</taxon>
        <taxon>Peronosporomycetes</taxon>
        <taxon>Pythiales</taxon>
        <taxon>Pythiaceae</taxon>
        <taxon>Pythium</taxon>
    </lineage>
</organism>
<proteinExistence type="predicted"/>
<reference evidence="2" key="1">
    <citation type="submission" date="2019-03" db="EMBL/GenBank/DDBJ databases">
        <title>Long read genome sequence of the mycoparasitic Pythium oligandrum ATCC 38472 isolated from sugarbeet rhizosphere.</title>
        <authorList>
            <person name="Gaulin E."/>
        </authorList>
    </citation>
    <scope>NUCLEOTIDE SEQUENCE</scope>
    <source>
        <strain evidence="2">ATCC 38472_TT</strain>
    </source>
</reference>
<dbReference type="EMBL" id="SPLM01000077">
    <property type="protein sequence ID" value="TMW61146.1"/>
    <property type="molecule type" value="Genomic_DNA"/>
</dbReference>
<protein>
    <submittedName>
        <fullName evidence="2">Uncharacterized protein</fullName>
    </submittedName>
</protein>
<sequence length="261" mass="28094">MAQPAYSGADMDDERLRRVLMAQQLYPPEPVPTFPAPAAAFLDDEDYDGGGFDNRRVLVAQQPYPPEPVPTFPSPAAVLVVDEEYRGGDYEDLGASRVLVAQQPYPPEPVPTFPSPAAVLVADQLYPPEPTPTFPPSPLLLVDQPYPPEPTPTFPPPAPSVLSQDLTQDAAVSNVLIGDLVDQMALASSETTKNAGALRADNAVMSLGHADAPAPMAQLYVAAGLLVVVMGVVVQGVRRLRRTTKEDRMVDFSDSYEPFLE</sequence>
<accession>A0A8K1CD20</accession>
<keyword evidence="1" id="KW-1133">Transmembrane helix</keyword>
<keyword evidence="1" id="KW-0812">Transmembrane</keyword>
<comment type="caution">
    <text evidence="2">The sequence shown here is derived from an EMBL/GenBank/DDBJ whole genome shotgun (WGS) entry which is preliminary data.</text>
</comment>
<evidence type="ECO:0000313" key="2">
    <source>
        <dbReference type="EMBL" id="TMW61146.1"/>
    </source>
</evidence>
<keyword evidence="3" id="KW-1185">Reference proteome</keyword>
<evidence type="ECO:0000256" key="1">
    <source>
        <dbReference type="SAM" id="Phobius"/>
    </source>
</evidence>
<feature type="transmembrane region" description="Helical" evidence="1">
    <location>
        <begin position="219"/>
        <end position="237"/>
    </location>
</feature>
<dbReference type="AlphaFoldDB" id="A0A8K1CD20"/>
<name>A0A8K1CD20_PYTOL</name>